<dbReference type="PROSITE" id="PS51257">
    <property type="entry name" value="PROKAR_LIPOPROTEIN"/>
    <property type="match status" value="1"/>
</dbReference>
<name>A0A1N7LZY9_9BACL</name>
<dbReference type="PANTHER" id="PTHR30290:SF79">
    <property type="entry name" value="DIPEPTIDE-BINDING PROTEIN DPPE"/>
    <property type="match status" value="1"/>
</dbReference>
<evidence type="ECO:0000256" key="3">
    <source>
        <dbReference type="ARBA" id="ARBA00022448"/>
    </source>
</evidence>
<evidence type="ECO:0000256" key="6">
    <source>
        <dbReference type="SAM" id="SignalP"/>
    </source>
</evidence>
<dbReference type="InterPro" id="IPR030678">
    <property type="entry name" value="Peptide/Ni-bd"/>
</dbReference>
<accession>A0A1N7LZY9</accession>
<dbReference type="FunFam" id="3.90.76.10:FF:000001">
    <property type="entry name" value="Oligopeptide ABC transporter substrate-binding protein"/>
    <property type="match status" value="1"/>
</dbReference>
<keyword evidence="3" id="KW-0813">Transport</keyword>
<dbReference type="AlphaFoldDB" id="A0A1N7LZY9"/>
<gene>
    <name evidence="8" type="ORF">SAMN05421790_105106</name>
</gene>
<protein>
    <submittedName>
        <fullName evidence="8">Oligopeptide transport system substrate-binding protein</fullName>
    </submittedName>
</protein>
<dbReference type="Gene3D" id="3.10.105.10">
    <property type="entry name" value="Dipeptide-binding Protein, Domain 3"/>
    <property type="match status" value="1"/>
</dbReference>
<dbReference type="GO" id="GO:1904680">
    <property type="term" value="F:peptide transmembrane transporter activity"/>
    <property type="evidence" value="ECO:0007669"/>
    <property type="project" value="TreeGrafter"/>
</dbReference>
<dbReference type="EMBL" id="FTOD01000005">
    <property type="protein sequence ID" value="SIS79398.1"/>
    <property type="molecule type" value="Genomic_DNA"/>
</dbReference>
<evidence type="ECO:0000256" key="4">
    <source>
        <dbReference type="ARBA" id="ARBA00022729"/>
    </source>
</evidence>
<comment type="similarity">
    <text evidence="2">Belongs to the bacterial solute-binding protein 5 family.</text>
</comment>
<evidence type="ECO:0000256" key="5">
    <source>
        <dbReference type="ARBA" id="ARBA00022856"/>
    </source>
</evidence>
<evidence type="ECO:0000256" key="2">
    <source>
        <dbReference type="ARBA" id="ARBA00005695"/>
    </source>
</evidence>
<feature type="signal peptide" evidence="6">
    <location>
        <begin position="1"/>
        <end position="21"/>
    </location>
</feature>
<dbReference type="InterPro" id="IPR000914">
    <property type="entry name" value="SBP_5_dom"/>
</dbReference>
<keyword evidence="9" id="KW-1185">Reference proteome</keyword>
<dbReference type="GO" id="GO:0043190">
    <property type="term" value="C:ATP-binding cassette (ABC) transporter complex"/>
    <property type="evidence" value="ECO:0007669"/>
    <property type="project" value="InterPro"/>
</dbReference>
<dbReference type="Proteomes" id="UP000186795">
    <property type="component" value="Unassembled WGS sequence"/>
</dbReference>
<evidence type="ECO:0000313" key="9">
    <source>
        <dbReference type="Proteomes" id="UP000186795"/>
    </source>
</evidence>
<dbReference type="Gene3D" id="3.40.190.10">
    <property type="entry name" value="Periplasmic binding protein-like II"/>
    <property type="match status" value="1"/>
</dbReference>
<dbReference type="PANTHER" id="PTHR30290">
    <property type="entry name" value="PERIPLASMIC BINDING COMPONENT OF ABC TRANSPORTER"/>
    <property type="match status" value="1"/>
</dbReference>
<proteinExistence type="inferred from homology"/>
<sequence length="548" mass="61686">MGKGISRGIALLSVLSMVFLAACGGGNSADKGGKGELAEKQEITLGNIPSEPPGLDPLDAKDSVSGDILSQTMVGLTKMDKKGEPIPGIAEKWDANEDMTQITFHLRDAQWSNGDPVTAEDFEYAWKRMLDPKNGAVYAYQLFYLKNGEKYNKGKAKADEVGVKAVDEKTLEVTLEQPTPYFLSLTTFYSLKPVPKKVVEANKDWASEADSYVCNGPFKVKSWKHDAKIVLEKNDKYYDADKVKLTQINLPFIADQKTGYQMFQTGDVDSSNSNIVPTDLTKKLLDSGEAKGVPQIATYTVEFNTKKKPFNNKKVRKAFSMAIDRKQIVENVLEGGQEPANGWVPWGMPDFAAGKDFAEVHGKYIEPTPQPDEAKKLLAEGLKEEGLKKMPEMTYLYNTDDGHKKIAEALQQMWKENLGVDIKLGNVEWKVFLERKTAGDFDLVRFGWLPDYIDPMTFMDVYMTDSGNNDPKFSNKKYDELIKKAKSTADQKVRMQALHEAEDLLMDEMPTAPLYWYTRVYMDKDYVKNVYRAIDGSVFYEEAYLTEK</sequence>
<keyword evidence="5" id="KW-0653">Protein transport</keyword>
<evidence type="ECO:0000313" key="8">
    <source>
        <dbReference type="EMBL" id="SIS79398.1"/>
    </source>
</evidence>
<reference evidence="9" key="1">
    <citation type="submission" date="2017-01" db="EMBL/GenBank/DDBJ databases">
        <authorList>
            <person name="Varghese N."/>
            <person name="Submissions S."/>
        </authorList>
    </citation>
    <scope>NUCLEOTIDE SEQUENCE [LARGE SCALE GENOMIC DNA]</scope>
    <source>
        <strain evidence="9">DSM 45196</strain>
    </source>
</reference>
<dbReference type="SUPFAM" id="SSF53850">
    <property type="entry name" value="Periplasmic binding protein-like II"/>
    <property type="match status" value="1"/>
</dbReference>
<keyword evidence="5" id="KW-0571">Peptide transport</keyword>
<dbReference type="Gene3D" id="3.90.76.10">
    <property type="entry name" value="Dipeptide-binding Protein, Domain 1"/>
    <property type="match status" value="1"/>
</dbReference>
<feature type="domain" description="Solute-binding protein family 5" evidence="7">
    <location>
        <begin position="84"/>
        <end position="469"/>
    </location>
</feature>
<dbReference type="PIRSF" id="PIRSF002741">
    <property type="entry name" value="MppA"/>
    <property type="match status" value="1"/>
</dbReference>
<evidence type="ECO:0000259" key="7">
    <source>
        <dbReference type="Pfam" id="PF00496"/>
    </source>
</evidence>
<dbReference type="GO" id="GO:0015833">
    <property type="term" value="P:peptide transport"/>
    <property type="evidence" value="ECO:0007669"/>
    <property type="project" value="UniProtKB-KW"/>
</dbReference>
<dbReference type="RefSeq" id="WP_009708117.1">
    <property type="nucleotide sequence ID" value="NZ_CP048103.1"/>
</dbReference>
<organism evidence="8 9">
    <name type="scientific">Kroppenstedtia eburnea</name>
    <dbReference type="NCBI Taxonomy" id="714067"/>
    <lineage>
        <taxon>Bacteria</taxon>
        <taxon>Bacillati</taxon>
        <taxon>Bacillota</taxon>
        <taxon>Bacilli</taxon>
        <taxon>Bacillales</taxon>
        <taxon>Thermoactinomycetaceae</taxon>
        <taxon>Kroppenstedtia</taxon>
    </lineage>
</organism>
<dbReference type="GO" id="GO:0030288">
    <property type="term" value="C:outer membrane-bounded periplasmic space"/>
    <property type="evidence" value="ECO:0007669"/>
    <property type="project" value="UniProtKB-ARBA"/>
</dbReference>
<dbReference type="FunFam" id="3.10.105.10:FF:000001">
    <property type="entry name" value="Oligopeptide ABC transporter, oligopeptide-binding protein"/>
    <property type="match status" value="1"/>
</dbReference>
<keyword evidence="4 6" id="KW-0732">Signal</keyword>
<dbReference type="CDD" id="cd08504">
    <property type="entry name" value="PBP2_OppA"/>
    <property type="match status" value="1"/>
</dbReference>
<dbReference type="InterPro" id="IPR039424">
    <property type="entry name" value="SBP_5"/>
</dbReference>
<feature type="chain" id="PRO_5038609575" evidence="6">
    <location>
        <begin position="22"/>
        <end position="548"/>
    </location>
</feature>
<dbReference type="OrthoDB" id="9801912at2"/>
<comment type="subcellular location">
    <subcellularLocation>
        <location evidence="1">Cell envelope</location>
    </subcellularLocation>
</comment>
<evidence type="ECO:0000256" key="1">
    <source>
        <dbReference type="ARBA" id="ARBA00004196"/>
    </source>
</evidence>
<dbReference type="Pfam" id="PF00496">
    <property type="entry name" value="SBP_bac_5"/>
    <property type="match status" value="1"/>
</dbReference>